<keyword evidence="9 10" id="KW-0449">Lipoprotein</keyword>
<sequence>MKKVKFLAMTAIIGSVLVTATGCGSATNGSSKAEQGATQQLQGEVKIDGSTTVRPIMEAVTEEYRSEQPKVKAGIGGAGTGSGIKKLIAGEIDIANASRAMKEEEKKAAAEKKVDVAEYKVAFDGITIITNKENDWVKDLKVEDLKKLWLEDGTTKKWSDINPEWPDREVKFYSPTNSHGTYDYFDEVILEKKELVTKNVSKSDDPNAIVTGVAGDKDAIGFLGYSYYFENKGKLNALTINGVEPNEKTIESGEYKPLSRPLYIYVNKQSLKDRPEVHNYVKFALENAGVLAQDVGYIQLPKADYDKQVQDVEGLK</sequence>
<keyword evidence="6 10" id="KW-0592">Phosphate transport</keyword>
<comment type="subcellular location">
    <subcellularLocation>
        <location evidence="2 10">Cell membrane</location>
        <topology evidence="2 10">Lipid-anchor</topology>
    </subcellularLocation>
</comment>
<name>A0A917ATT9_9BACI</name>
<keyword evidence="7 10" id="KW-0732">Signal</keyword>
<reference evidence="12" key="2">
    <citation type="submission" date="2020-09" db="EMBL/GenBank/DDBJ databases">
        <authorList>
            <person name="Sun Q."/>
            <person name="Zhou Y."/>
        </authorList>
    </citation>
    <scope>NUCLEOTIDE SEQUENCE</scope>
    <source>
        <strain evidence="12">CGMCC 1.12698</strain>
    </source>
</reference>
<keyword evidence="10" id="KW-0472">Membrane</keyword>
<evidence type="ECO:0000256" key="1">
    <source>
        <dbReference type="ARBA" id="ARBA00002841"/>
    </source>
</evidence>
<protein>
    <recommendedName>
        <fullName evidence="10">Phosphate-binding protein</fullName>
    </recommendedName>
</protein>
<keyword evidence="8 10" id="KW-0564">Palmitate</keyword>
<evidence type="ECO:0000313" key="13">
    <source>
        <dbReference type="Proteomes" id="UP000605259"/>
    </source>
</evidence>
<comment type="function">
    <text evidence="1">Part of the ABC transporter complex PstSACB involved in phosphate import.</text>
</comment>
<evidence type="ECO:0000256" key="4">
    <source>
        <dbReference type="ARBA" id="ARBA00011529"/>
    </source>
</evidence>
<comment type="similarity">
    <text evidence="3 10">Belongs to the PstS family.</text>
</comment>
<feature type="domain" description="PBP" evidence="11">
    <location>
        <begin position="38"/>
        <end position="285"/>
    </location>
</feature>
<dbReference type="GO" id="GO:0006817">
    <property type="term" value="P:phosphate ion transport"/>
    <property type="evidence" value="ECO:0007669"/>
    <property type="project" value="UniProtKB-UniRule"/>
</dbReference>
<proteinExistence type="inferred from homology"/>
<keyword evidence="13" id="KW-1185">Reference proteome</keyword>
<dbReference type="EMBL" id="BMFK01000002">
    <property type="protein sequence ID" value="GGE74066.1"/>
    <property type="molecule type" value="Genomic_DNA"/>
</dbReference>
<accession>A0A917ATT9</accession>
<organism evidence="12 13">
    <name type="scientific">Priestia taiwanensis</name>
    <dbReference type="NCBI Taxonomy" id="1347902"/>
    <lineage>
        <taxon>Bacteria</taxon>
        <taxon>Bacillati</taxon>
        <taxon>Bacillota</taxon>
        <taxon>Bacilli</taxon>
        <taxon>Bacillales</taxon>
        <taxon>Bacillaceae</taxon>
        <taxon>Priestia</taxon>
    </lineage>
</organism>
<keyword evidence="5 10" id="KW-0813">Transport</keyword>
<dbReference type="InterPro" id="IPR011862">
    <property type="entry name" value="Phos-bd"/>
</dbReference>
<feature type="signal peptide" evidence="10">
    <location>
        <begin position="1"/>
        <end position="20"/>
    </location>
</feature>
<dbReference type="GO" id="GO:0042301">
    <property type="term" value="F:phosphate ion binding"/>
    <property type="evidence" value="ECO:0007669"/>
    <property type="project" value="UniProtKB-UniRule"/>
</dbReference>
<dbReference type="FunFam" id="3.40.190.10:FF:000055">
    <property type="entry name" value="Phosphate ABC transporter, phosphate-binding protein"/>
    <property type="match status" value="1"/>
</dbReference>
<evidence type="ECO:0000256" key="5">
    <source>
        <dbReference type="ARBA" id="ARBA00022448"/>
    </source>
</evidence>
<dbReference type="PANTHER" id="PTHR30570">
    <property type="entry name" value="PERIPLASMIC PHOSPHATE BINDING COMPONENT OF PHOSPHATE ABC TRANSPORTER"/>
    <property type="match status" value="1"/>
</dbReference>
<feature type="chain" id="PRO_5039752285" description="Phosphate-binding protein" evidence="10">
    <location>
        <begin position="21"/>
        <end position="316"/>
    </location>
</feature>
<dbReference type="AlphaFoldDB" id="A0A917ATT9"/>
<dbReference type="PANTHER" id="PTHR30570:SF1">
    <property type="entry name" value="PHOSPHATE-BINDING PROTEIN PSTS"/>
    <property type="match status" value="1"/>
</dbReference>
<evidence type="ECO:0000256" key="7">
    <source>
        <dbReference type="ARBA" id="ARBA00022729"/>
    </source>
</evidence>
<dbReference type="Pfam" id="PF12849">
    <property type="entry name" value="PBP_like_2"/>
    <property type="match status" value="1"/>
</dbReference>
<evidence type="ECO:0000256" key="9">
    <source>
        <dbReference type="ARBA" id="ARBA00023288"/>
    </source>
</evidence>
<comment type="caution">
    <text evidence="12">The sequence shown here is derived from an EMBL/GenBank/DDBJ whole genome shotgun (WGS) entry which is preliminary data.</text>
</comment>
<dbReference type="RefSeq" id="WP_188388824.1">
    <property type="nucleotide sequence ID" value="NZ_BMFK01000002.1"/>
</dbReference>
<dbReference type="GO" id="GO:0005886">
    <property type="term" value="C:plasma membrane"/>
    <property type="evidence" value="ECO:0007669"/>
    <property type="project" value="UniProtKB-SubCell"/>
</dbReference>
<evidence type="ECO:0000313" key="12">
    <source>
        <dbReference type="EMBL" id="GGE74066.1"/>
    </source>
</evidence>
<dbReference type="InterPro" id="IPR050811">
    <property type="entry name" value="Phosphate_ABC_transporter"/>
</dbReference>
<evidence type="ECO:0000256" key="2">
    <source>
        <dbReference type="ARBA" id="ARBA00004193"/>
    </source>
</evidence>
<evidence type="ECO:0000256" key="3">
    <source>
        <dbReference type="ARBA" id="ARBA00008725"/>
    </source>
</evidence>
<reference evidence="12" key="1">
    <citation type="journal article" date="2014" name="Int. J. Syst. Evol. Microbiol.">
        <title>Complete genome sequence of Corynebacterium casei LMG S-19264T (=DSM 44701T), isolated from a smear-ripened cheese.</title>
        <authorList>
            <consortium name="US DOE Joint Genome Institute (JGI-PGF)"/>
            <person name="Walter F."/>
            <person name="Albersmeier A."/>
            <person name="Kalinowski J."/>
            <person name="Ruckert C."/>
        </authorList>
    </citation>
    <scope>NUCLEOTIDE SEQUENCE</scope>
    <source>
        <strain evidence="12">CGMCC 1.12698</strain>
    </source>
</reference>
<dbReference type="SUPFAM" id="SSF53850">
    <property type="entry name" value="Periplasmic binding protein-like II"/>
    <property type="match status" value="1"/>
</dbReference>
<gene>
    <name evidence="12" type="primary">pstS</name>
    <name evidence="12" type="ORF">GCM10007140_24960</name>
</gene>
<dbReference type="CDD" id="cd13654">
    <property type="entry name" value="PBP2_phosphate_like_2"/>
    <property type="match status" value="1"/>
</dbReference>
<dbReference type="Gene3D" id="3.40.190.10">
    <property type="entry name" value="Periplasmic binding protein-like II"/>
    <property type="match status" value="2"/>
</dbReference>
<comment type="function">
    <text evidence="10">Involved in the system for phosphate transport across the cytoplasmic membrane.</text>
</comment>
<dbReference type="NCBIfam" id="TIGR02136">
    <property type="entry name" value="ptsS_2"/>
    <property type="match status" value="1"/>
</dbReference>
<dbReference type="PROSITE" id="PS51257">
    <property type="entry name" value="PROKAR_LIPOPROTEIN"/>
    <property type="match status" value="1"/>
</dbReference>
<evidence type="ECO:0000256" key="8">
    <source>
        <dbReference type="ARBA" id="ARBA00023139"/>
    </source>
</evidence>
<evidence type="ECO:0000256" key="10">
    <source>
        <dbReference type="RuleBase" id="RU367119"/>
    </source>
</evidence>
<keyword evidence="10" id="KW-1003">Cell membrane</keyword>
<dbReference type="Proteomes" id="UP000605259">
    <property type="component" value="Unassembled WGS sequence"/>
</dbReference>
<comment type="subunit">
    <text evidence="4 10">The complex is composed of two ATP-binding proteins (PstB), two transmembrane proteins (PstC and PstA) and a solute-binding protein (PstS).</text>
</comment>
<dbReference type="InterPro" id="IPR024370">
    <property type="entry name" value="PBP_domain"/>
</dbReference>
<evidence type="ECO:0000259" key="11">
    <source>
        <dbReference type="Pfam" id="PF12849"/>
    </source>
</evidence>
<evidence type="ECO:0000256" key="6">
    <source>
        <dbReference type="ARBA" id="ARBA00022592"/>
    </source>
</evidence>